<evidence type="ECO:0000313" key="5">
    <source>
        <dbReference type="Proteomes" id="UP000250321"/>
    </source>
</evidence>
<dbReference type="InterPro" id="IPR001461">
    <property type="entry name" value="Aspartic_peptidase_A1"/>
</dbReference>
<feature type="domain" description="Peptidase A1" evidence="3">
    <location>
        <begin position="1"/>
        <end position="311"/>
    </location>
</feature>
<comment type="caution">
    <text evidence="4">The sequence shown here is derived from an EMBL/GenBank/DDBJ whole genome shotgun (WGS) entry which is preliminary data.</text>
</comment>
<accession>A0A314YVV1</accession>
<evidence type="ECO:0000259" key="3">
    <source>
        <dbReference type="PROSITE" id="PS51767"/>
    </source>
</evidence>
<dbReference type="STRING" id="2094558.A0A314YVV1"/>
<gene>
    <name evidence="4" type="ORF">Pyn_17589</name>
</gene>
<dbReference type="InterPro" id="IPR032861">
    <property type="entry name" value="TAXi_N"/>
</dbReference>
<dbReference type="InterPro" id="IPR021109">
    <property type="entry name" value="Peptidase_aspartic_dom_sf"/>
</dbReference>
<keyword evidence="2" id="KW-0732">Signal</keyword>
<dbReference type="PANTHER" id="PTHR13683">
    <property type="entry name" value="ASPARTYL PROTEASES"/>
    <property type="match status" value="1"/>
</dbReference>
<dbReference type="EMBL" id="PJQY01000526">
    <property type="protein sequence ID" value="PQQ10287.1"/>
    <property type="molecule type" value="Genomic_DNA"/>
</dbReference>
<dbReference type="Pfam" id="PF14543">
    <property type="entry name" value="TAXi_N"/>
    <property type="match status" value="1"/>
</dbReference>
<dbReference type="PROSITE" id="PS51767">
    <property type="entry name" value="PEPTIDASE_A1"/>
    <property type="match status" value="1"/>
</dbReference>
<dbReference type="OrthoDB" id="2747330at2759"/>
<dbReference type="FunFam" id="2.40.70.10:FF:000049">
    <property type="entry name" value="Aspartyl protease AED1"/>
    <property type="match status" value="1"/>
</dbReference>
<comment type="similarity">
    <text evidence="1">Belongs to the peptidase A1 family.</text>
</comment>
<dbReference type="PANTHER" id="PTHR13683:SF827">
    <property type="entry name" value="PEPTIDASE A1 DOMAIN-CONTAINING PROTEIN"/>
    <property type="match status" value="1"/>
</dbReference>
<proteinExistence type="inferred from homology"/>
<dbReference type="Pfam" id="PF14541">
    <property type="entry name" value="TAXi_C"/>
    <property type="match status" value="1"/>
</dbReference>
<dbReference type="SUPFAM" id="SSF50630">
    <property type="entry name" value="Acid proteases"/>
    <property type="match status" value="1"/>
</dbReference>
<feature type="chain" id="PRO_5016393457" evidence="2">
    <location>
        <begin position="28"/>
        <end position="318"/>
    </location>
</feature>
<sequence>MMDAKPVFQVLLHLLFLLFCKWGSVFQREEGPQTARVSLEAAWWNQKYCLPLSEIKKRKRCNHIGNETLRLLLRKDCGLQQKATETNNKGLFRGASGLMGMGRSESVSLVSQTSALFGGVFSYCLPTTEATASGSLIMGGDASIYKNSTPISYTRMVPNPELSTFYFLNLTGISIGGVALQAQSFASGGILIDSGTVISRLAPSVYKAVKAEFLKQFSGYPPALGFSILDTCFNLSAYQEVSIPTKFHFEGNAVLNVDVTGVFYLVKTDASQICLALASLLYEDEISIIGNYQQKTQRVIYNTKDSKLGFAEESCSFI</sequence>
<name>A0A314YVV1_PRUYE</name>
<keyword evidence="4" id="KW-0645">Protease</keyword>
<evidence type="ECO:0000313" key="4">
    <source>
        <dbReference type="EMBL" id="PQQ10287.1"/>
    </source>
</evidence>
<protein>
    <submittedName>
        <fullName evidence="4">Aspartyl protease family protein</fullName>
    </submittedName>
</protein>
<keyword evidence="5" id="KW-1185">Reference proteome</keyword>
<dbReference type="InterPro" id="IPR032799">
    <property type="entry name" value="TAXi_C"/>
</dbReference>
<keyword evidence="4" id="KW-0378">Hydrolase</keyword>
<dbReference type="Proteomes" id="UP000250321">
    <property type="component" value="Unassembled WGS sequence"/>
</dbReference>
<dbReference type="InterPro" id="IPR033121">
    <property type="entry name" value="PEPTIDASE_A1"/>
</dbReference>
<dbReference type="GO" id="GO:0006508">
    <property type="term" value="P:proteolysis"/>
    <property type="evidence" value="ECO:0007669"/>
    <property type="project" value="UniProtKB-KW"/>
</dbReference>
<evidence type="ECO:0000256" key="1">
    <source>
        <dbReference type="ARBA" id="ARBA00007447"/>
    </source>
</evidence>
<organism evidence="4 5">
    <name type="scientific">Prunus yedoensis var. nudiflora</name>
    <dbReference type="NCBI Taxonomy" id="2094558"/>
    <lineage>
        <taxon>Eukaryota</taxon>
        <taxon>Viridiplantae</taxon>
        <taxon>Streptophyta</taxon>
        <taxon>Embryophyta</taxon>
        <taxon>Tracheophyta</taxon>
        <taxon>Spermatophyta</taxon>
        <taxon>Magnoliopsida</taxon>
        <taxon>eudicotyledons</taxon>
        <taxon>Gunneridae</taxon>
        <taxon>Pentapetalae</taxon>
        <taxon>rosids</taxon>
        <taxon>fabids</taxon>
        <taxon>Rosales</taxon>
        <taxon>Rosaceae</taxon>
        <taxon>Amygdaloideae</taxon>
        <taxon>Amygdaleae</taxon>
        <taxon>Prunus</taxon>
    </lineage>
</organism>
<dbReference type="AlphaFoldDB" id="A0A314YVV1"/>
<dbReference type="Gene3D" id="2.40.70.10">
    <property type="entry name" value="Acid Proteases"/>
    <property type="match status" value="2"/>
</dbReference>
<dbReference type="GO" id="GO:0004190">
    <property type="term" value="F:aspartic-type endopeptidase activity"/>
    <property type="evidence" value="ECO:0007669"/>
    <property type="project" value="InterPro"/>
</dbReference>
<feature type="signal peptide" evidence="2">
    <location>
        <begin position="1"/>
        <end position="27"/>
    </location>
</feature>
<evidence type="ECO:0000256" key="2">
    <source>
        <dbReference type="SAM" id="SignalP"/>
    </source>
</evidence>
<reference evidence="4 5" key="1">
    <citation type="submission" date="2018-02" db="EMBL/GenBank/DDBJ databases">
        <title>Draft genome of wild Prunus yedoensis var. nudiflora.</title>
        <authorList>
            <person name="Baek S."/>
            <person name="Kim J.-H."/>
            <person name="Choi K."/>
            <person name="Kim G.-B."/>
            <person name="Cho A."/>
            <person name="Jang H."/>
            <person name="Shin C.-H."/>
            <person name="Yu H.-J."/>
            <person name="Mun J.-H."/>
        </authorList>
    </citation>
    <scope>NUCLEOTIDE SEQUENCE [LARGE SCALE GENOMIC DNA]</scope>
    <source>
        <strain evidence="5">cv. Jeju island</strain>
        <tissue evidence="4">Leaf</tissue>
    </source>
</reference>